<dbReference type="AlphaFoldDB" id="A0A0D3ES84"/>
<feature type="domain" description="NAC" evidence="7">
    <location>
        <begin position="21"/>
        <end position="178"/>
    </location>
</feature>
<name>A0A0D3ES84_9ORYZ</name>
<accession>A0A0D3ES84</accession>
<dbReference type="STRING" id="65489.A0A0D3ES84"/>
<evidence type="ECO:0000256" key="4">
    <source>
        <dbReference type="ARBA" id="ARBA00023163"/>
    </source>
</evidence>
<dbReference type="eggNOG" id="ENOG502R45F">
    <property type="taxonomic scope" value="Eukaryota"/>
</dbReference>
<dbReference type="EnsemblPlants" id="OBART01G25780.1">
    <property type="protein sequence ID" value="OBART01G25780.1"/>
    <property type="gene ID" value="OBART01G25780"/>
</dbReference>
<evidence type="ECO:0000313" key="8">
    <source>
        <dbReference type="EnsemblPlants" id="OBART01G25780.1"/>
    </source>
</evidence>
<keyword evidence="3" id="KW-0238">DNA-binding</keyword>
<dbReference type="PROSITE" id="PS51005">
    <property type="entry name" value="NAC"/>
    <property type="match status" value="1"/>
</dbReference>
<proteinExistence type="predicted"/>
<evidence type="ECO:0000256" key="1">
    <source>
        <dbReference type="ARBA" id="ARBA00004123"/>
    </source>
</evidence>
<reference evidence="8" key="2">
    <citation type="submission" date="2015-03" db="UniProtKB">
        <authorList>
            <consortium name="EnsemblPlants"/>
        </authorList>
    </citation>
    <scope>IDENTIFICATION</scope>
</reference>
<dbReference type="Gramene" id="OBART01G25780.1">
    <property type="protein sequence ID" value="OBART01G25780.1"/>
    <property type="gene ID" value="OBART01G25780"/>
</dbReference>
<dbReference type="InterPro" id="IPR036093">
    <property type="entry name" value="NAC_dom_sf"/>
</dbReference>
<sequence length="249" mass="27513">MGAASRPRRQCRAPRRLDGGGGGSMDVHPSEQELIETYLRPRVVSGDKPPPSSSSCGFIIHEADVYSADPADLTRGFAPAVARSSGDEAWYFFSAVRGLKGGRKARTVDDGAGCWHSEAGAKPVLAASSGRRLGHRQSFSFITKDDDGQRVRSGWLMVELSLDVDEEEQLVLSKLIDMPEIREFIMRGSYLGGGPAPPRYECDHPAMVMTGGDDQQQLDEQRRDDVGDDRAHYDRVDGQLQFERHYLQM</sequence>
<dbReference type="SUPFAM" id="SSF101941">
    <property type="entry name" value="NAC domain"/>
    <property type="match status" value="1"/>
</dbReference>
<dbReference type="PaxDb" id="65489-OBART01G25780.1"/>
<feature type="region of interest" description="Disordered" evidence="6">
    <location>
        <begin position="1"/>
        <end position="28"/>
    </location>
</feature>
<evidence type="ECO:0000256" key="6">
    <source>
        <dbReference type="SAM" id="MobiDB-lite"/>
    </source>
</evidence>
<feature type="compositionally biased region" description="Basic residues" evidence="6">
    <location>
        <begin position="1"/>
        <end position="14"/>
    </location>
</feature>
<dbReference type="GO" id="GO:0006355">
    <property type="term" value="P:regulation of DNA-templated transcription"/>
    <property type="evidence" value="ECO:0007669"/>
    <property type="project" value="InterPro"/>
</dbReference>
<reference evidence="8" key="1">
    <citation type="journal article" date="2009" name="Rice">
        <title>De Novo Next Generation Sequencing of Plant Genomes.</title>
        <authorList>
            <person name="Rounsley S."/>
            <person name="Marri P.R."/>
            <person name="Yu Y."/>
            <person name="He R."/>
            <person name="Sisneros N."/>
            <person name="Goicoechea J.L."/>
            <person name="Lee S.J."/>
            <person name="Angelova A."/>
            <person name="Kudrna D."/>
            <person name="Luo M."/>
            <person name="Affourtit J."/>
            <person name="Desany B."/>
            <person name="Knight J."/>
            <person name="Niazi F."/>
            <person name="Egholm M."/>
            <person name="Wing R.A."/>
        </authorList>
    </citation>
    <scope>NUCLEOTIDE SEQUENCE [LARGE SCALE GENOMIC DNA]</scope>
    <source>
        <strain evidence="8">cv. IRGC 105608</strain>
    </source>
</reference>
<keyword evidence="2" id="KW-0805">Transcription regulation</keyword>
<evidence type="ECO:0000256" key="2">
    <source>
        <dbReference type="ARBA" id="ARBA00023015"/>
    </source>
</evidence>
<dbReference type="Proteomes" id="UP000026960">
    <property type="component" value="Chromosome 1"/>
</dbReference>
<dbReference type="HOGENOM" id="CLU_070496_0_0_1"/>
<evidence type="ECO:0000256" key="3">
    <source>
        <dbReference type="ARBA" id="ARBA00023125"/>
    </source>
</evidence>
<organism evidence="8">
    <name type="scientific">Oryza barthii</name>
    <dbReference type="NCBI Taxonomy" id="65489"/>
    <lineage>
        <taxon>Eukaryota</taxon>
        <taxon>Viridiplantae</taxon>
        <taxon>Streptophyta</taxon>
        <taxon>Embryophyta</taxon>
        <taxon>Tracheophyta</taxon>
        <taxon>Spermatophyta</taxon>
        <taxon>Magnoliopsida</taxon>
        <taxon>Liliopsida</taxon>
        <taxon>Poales</taxon>
        <taxon>Poaceae</taxon>
        <taxon>BOP clade</taxon>
        <taxon>Oryzoideae</taxon>
        <taxon>Oryzeae</taxon>
        <taxon>Oryzinae</taxon>
        <taxon>Oryza</taxon>
    </lineage>
</organism>
<dbReference type="Pfam" id="PF02365">
    <property type="entry name" value="NAM"/>
    <property type="match status" value="1"/>
</dbReference>
<keyword evidence="5" id="KW-0539">Nucleus</keyword>
<keyword evidence="9" id="KW-1185">Reference proteome</keyword>
<dbReference type="InterPro" id="IPR003441">
    <property type="entry name" value="NAC-dom"/>
</dbReference>
<dbReference type="GO" id="GO:0003677">
    <property type="term" value="F:DNA binding"/>
    <property type="evidence" value="ECO:0007669"/>
    <property type="project" value="UniProtKB-KW"/>
</dbReference>
<dbReference type="Gene3D" id="2.170.150.80">
    <property type="entry name" value="NAC domain"/>
    <property type="match status" value="1"/>
</dbReference>
<protein>
    <recommendedName>
        <fullName evidence="7">NAC domain-containing protein</fullName>
    </recommendedName>
</protein>
<dbReference type="PANTHER" id="PTHR31989">
    <property type="entry name" value="NAC DOMAIN-CONTAINING PROTEIN 82-RELATED"/>
    <property type="match status" value="1"/>
</dbReference>
<comment type="subcellular location">
    <subcellularLocation>
        <location evidence="1">Nucleus</location>
    </subcellularLocation>
</comment>
<evidence type="ECO:0000313" key="9">
    <source>
        <dbReference type="Proteomes" id="UP000026960"/>
    </source>
</evidence>
<dbReference type="GO" id="GO:0005634">
    <property type="term" value="C:nucleus"/>
    <property type="evidence" value="ECO:0007669"/>
    <property type="project" value="UniProtKB-SubCell"/>
</dbReference>
<evidence type="ECO:0000259" key="7">
    <source>
        <dbReference type="PROSITE" id="PS51005"/>
    </source>
</evidence>
<evidence type="ECO:0000256" key="5">
    <source>
        <dbReference type="ARBA" id="ARBA00023242"/>
    </source>
</evidence>
<keyword evidence="4" id="KW-0804">Transcription</keyword>